<name>A0A0A9F5H4_ARUDO</name>
<evidence type="ECO:0000313" key="1">
    <source>
        <dbReference type="EMBL" id="JAE07572.1"/>
    </source>
</evidence>
<sequence>MDNEVYDLPFTNNDVSISQLCEEQQPVQAHVGASLCAIRALADCPLYSRHSSFKEAGCGERAALGAEPAV</sequence>
<accession>A0A0A9F5H4</accession>
<reference evidence="1" key="1">
    <citation type="submission" date="2014-09" db="EMBL/GenBank/DDBJ databases">
        <authorList>
            <person name="Magalhaes I.L.F."/>
            <person name="Oliveira U."/>
            <person name="Santos F.R."/>
            <person name="Vidigal T.H.D.A."/>
            <person name="Brescovit A.D."/>
            <person name="Santos A.J."/>
        </authorList>
    </citation>
    <scope>NUCLEOTIDE SEQUENCE</scope>
    <source>
        <tissue evidence="1">Shoot tissue taken approximately 20 cm above the soil surface</tissue>
    </source>
</reference>
<protein>
    <submittedName>
        <fullName evidence="1">Uncharacterized protein</fullName>
    </submittedName>
</protein>
<proteinExistence type="predicted"/>
<dbReference type="EMBL" id="GBRH01190324">
    <property type="protein sequence ID" value="JAE07572.1"/>
    <property type="molecule type" value="Transcribed_RNA"/>
</dbReference>
<dbReference type="AlphaFoldDB" id="A0A0A9F5H4"/>
<reference evidence="1" key="2">
    <citation type="journal article" date="2015" name="Data Brief">
        <title>Shoot transcriptome of the giant reed, Arundo donax.</title>
        <authorList>
            <person name="Barrero R.A."/>
            <person name="Guerrero F.D."/>
            <person name="Moolhuijzen P."/>
            <person name="Goolsby J.A."/>
            <person name="Tidwell J."/>
            <person name="Bellgard S.E."/>
            <person name="Bellgard M.I."/>
        </authorList>
    </citation>
    <scope>NUCLEOTIDE SEQUENCE</scope>
    <source>
        <tissue evidence="1">Shoot tissue taken approximately 20 cm above the soil surface</tissue>
    </source>
</reference>
<organism evidence="1">
    <name type="scientific">Arundo donax</name>
    <name type="common">Giant reed</name>
    <name type="synonym">Donax arundinaceus</name>
    <dbReference type="NCBI Taxonomy" id="35708"/>
    <lineage>
        <taxon>Eukaryota</taxon>
        <taxon>Viridiplantae</taxon>
        <taxon>Streptophyta</taxon>
        <taxon>Embryophyta</taxon>
        <taxon>Tracheophyta</taxon>
        <taxon>Spermatophyta</taxon>
        <taxon>Magnoliopsida</taxon>
        <taxon>Liliopsida</taxon>
        <taxon>Poales</taxon>
        <taxon>Poaceae</taxon>
        <taxon>PACMAD clade</taxon>
        <taxon>Arundinoideae</taxon>
        <taxon>Arundineae</taxon>
        <taxon>Arundo</taxon>
    </lineage>
</organism>